<proteinExistence type="predicted"/>
<dbReference type="GeneID" id="104961595"/>
<evidence type="ECO:0000313" key="3">
    <source>
        <dbReference type="RefSeq" id="XP_010788218.1"/>
    </source>
</evidence>
<feature type="transmembrane region" description="Helical" evidence="1">
    <location>
        <begin position="56"/>
        <end position="76"/>
    </location>
</feature>
<keyword evidence="1" id="KW-1133">Transmembrane helix</keyword>
<dbReference type="KEGG" id="ncc:104961595"/>
<dbReference type="OrthoDB" id="9828391at2759"/>
<dbReference type="AlphaFoldDB" id="A0A6I9PM58"/>
<name>A0A6I9PM58_9TELE</name>
<evidence type="ECO:0000256" key="1">
    <source>
        <dbReference type="SAM" id="Phobius"/>
    </source>
</evidence>
<keyword evidence="1" id="KW-0812">Transmembrane</keyword>
<organism evidence="2 3">
    <name type="scientific">Notothenia coriiceps</name>
    <name type="common">black rockcod</name>
    <dbReference type="NCBI Taxonomy" id="8208"/>
    <lineage>
        <taxon>Eukaryota</taxon>
        <taxon>Metazoa</taxon>
        <taxon>Chordata</taxon>
        <taxon>Craniata</taxon>
        <taxon>Vertebrata</taxon>
        <taxon>Euteleostomi</taxon>
        <taxon>Actinopterygii</taxon>
        <taxon>Neopterygii</taxon>
        <taxon>Teleostei</taxon>
        <taxon>Neoteleostei</taxon>
        <taxon>Acanthomorphata</taxon>
        <taxon>Eupercaria</taxon>
        <taxon>Perciformes</taxon>
        <taxon>Notothenioidei</taxon>
        <taxon>Nototheniidae</taxon>
        <taxon>Notothenia</taxon>
    </lineage>
</organism>
<keyword evidence="2" id="KW-1185">Reference proteome</keyword>
<gene>
    <name evidence="3" type="primary">LOC104961595</name>
</gene>
<keyword evidence="1" id="KW-0472">Membrane</keyword>
<evidence type="ECO:0000313" key="2">
    <source>
        <dbReference type="Proteomes" id="UP000504611"/>
    </source>
</evidence>
<sequence length="300" mass="33900">MLRRDSERQTLSLWPDQWQLTFINLKPDTEYSLLLLVDNATRNIIPVKTNVDEVPAVATATPLLLLAFTVFIISILSRTVYKSYFFPPIPSPRGSTTGQWLMDPNHHKTAERNILHIEDFQVMGVHGENGLITIGPNFKSSYEEDLNENNSPLSISQLSTKPSALEVDTDYIPDVPVTTEHPLIPLQSYEADYGLNYRKCDRVFTSEERREADAAQLSPKKEANVCFPGVEHRPDDFSERAHQTEAALKLNVPELMANSCVNQITCEADYMVKSSFLGKTDVWPDYTENCCLNSKTADED</sequence>
<protein>
    <recommendedName>
        <fullName evidence="4">Interleukin-6 receptor subunit beta-like</fullName>
    </recommendedName>
</protein>
<dbReference type="RefSeq" id="XP_010788218.1">
    <property type="nucleotide sequence ID" value="XM_010789916.1"/>
</dbReference>
<evidence type="ECO:0008006" key="4">
    <source>
        <dbReference type="Google" id="ProtNLM"/>
    </source>
</evidence>
<dbReference type="Proteomes" id="UP000504611">
    <property type="component" value="Unplaced"/>
</dbReference>
<accession>A0A6I9PM58</accession>
<reference evidence="3" key="1">
    <citation type="submission" date="2025-08" db="UniProtKB">
        <authorList>
            <consortium name="RefSeq"/>
        </authorList>
    </citation>
    <scope>IDENTIFICATION</scope>
    <source>
        <tissue evidence="3">Muscle</tissue>
    </source>
</reference>